<proteinExistence type="inferred from homology"/>
<dbReference type="SMART" id="SM00129">
    <property type="entry name" value="KISc"/>
    <property type="match status" value="1"/>
</dbReference>
<evidence type="ECO:0000256" key="1">
    <source>
        <dbReference type="ARBA" id="ARBA00004186"/>
    </source>
</evidence>
<evidence type="ECO:0000259" key="12">
    <source>
        <dbReference type="PROSITE" id="PS50067"/>
    </source>
</evidence>
<evidence type="ECO:0000313" key="13">
    <source>
        <dbReference type="EMBL" id="CAG9772359.1"/>
    </source>
</evidence>
<dbReference type="PRINTS" id="PR00380">
    <property type="entry name" value="KINESINHEAVY"/>
</dbReference>
<evidence type="ECO:0000313" key="14">
    <source>
        <dbReference type="Proteomes" id="UP001152799"/>
    </source>
</evidence>
<feature type="region of interest" description="Disordered" evidence="11">
    <location>
        <begin position="731"/>
        <end position="750"/>
    </location>
</feature>
<dbReference type="EMBL" id="OU892284">
    <property type="protein sequence ID" value="CAG9772359.1"/>
    <property type="molecule type" value="Genomic_DNA"/>
</dbReference>
<dbReference type="GO" id="GO:0007018">
    <property type="term" value="P:microtubule-based movement"/>
    <property type="evidence" value="ECO:0007669"/>
    <property type="project" value="InterPro"/>
</dbReference>
<keyword evidence="8" id="KW-0206">Cytoskeleton</keyword>
<dbReference type="GO" id="GO:0008017">
    <property type="term" value="F:microtubule binding"/>
    <property type="evidence" value="ECO:0007669"/>
    <property type="project" value="InterPro"/>
</dbReference>
<keyword evidence="14" id="KW-1185">Reference proteome</keyword>
<organism evidence="13 14">
    <name type="scientific">Ceutorhynchus assimilis</name>
    <name type="common">cabbage seed weevil</name>
    <dbReference type="NCBI Taxonomy" id="467358"/>
    <lineage>
        <taxon>Eukaryota</taxon>
        <taxon>Metazoa</taxon>
        <taxon>Ecdysozoa</taxon>
        <taxon>Arthropoda</taxon>
        <taxon>Hexapoda</taxon>
        <taxon>Insecta</taxon>
        <taxon>Pterygota</taxon>
        <taxon>Neoptera</taxon>
        <taxon>Endopterygota</taxon>
        <taxon>Coleoptera</taxon>
        <taxon>Polyphaga</taxon>
        <taxon>Cucujiformia</taxon>
        <taxon>Curculionidae</taxon>
        <taxon>Ceutorhynchinae</taxon>
        <taxon>Ceutorhynchus</taxon>
    </lineage>
</organism>
<evidence type="ECO:0000256" key="8">
    <source>
        <dbReference type="ARBA" id="ARBA00023212"/>
    </source>
</evidence>
<dbReference type="OrthoDB" id="123929at2759"/>
<keyword evidence="2" id="KW-0963">Cytoplasm</keyword>
<dbReference type="InterPro" id="IPR036961">
    <property type="entry name" value="Kinesin_motor_dom_sf"/>
</dbReference>
<dbReference type="Pfam" id="PF00225">
    <property type="entry name" value="Kinesin"/>
    <property type="match status" value="1"/>
</dbReference>
<dbReference type="PROSITE" id="PS50067">
    <property type="entry name" value="KINESIN_MOTOR_2"/>
    <property type="match status" value="1"/>
</dbReference>
<accession>A0A9N9MVI6</accession>
<dbReference type="InterPro" id="IPR001752">
    <property type="entry name" value="Kinesin_motor_dom"/>
</dbReference>
<dbReference type="Proteomes" id="UP001152799">
    <property type="component" value="Chromosome 8"/>
</dbReference>
<evidence type="ECO:0000256" key="5">
    <source>
        <dbReference type="ARBA" id="ARBA00022840"/>
    </source>
</evidence>
<evidence type="ECO:0000256" key="7">
    <source>
        <dbReference type="ARBA" id="ARBA00023175"/>
    </source>
</evidence>
<dbReference type="GO" id="GO:0008574">
    <property type="term" value="F:plus-end-directed microtubule motor activity"/>
    <property type="evidence" value="ECO:0007669"/>
    <property type="project" value="TreeGrafter"/>
</dbReference>
<evidence type="ECO:0000256" key="10">
    <source>
        <dbReference type="SAM" id="Coils"/>
    </source>
</evidence>
<keyword evidence="4 9" id="KW-0547">Nucleotide-binding</keyword>
<evidence type="ECO:0000256" key="11">
    <source>
        <dbReference type="SAM" id="MobiDB-lite"/>
    </source>
</evidence>
<evidence type="ECO:0000256" key="6">
    <source>
        <dbReference type="ARBA" id="ARBA00023054"/>
    </source>
</evidence>
<feature type="domain" description="Kinesin motor" evidence="12">
    <location>
        <begin position="73"/>
        <end position="473"/>
    </location>
</feature>
<dbReference type="AlphaFoldDB" id="A0A9N9MVI6"/>
<dbReference type="GO" id="GO:0090307">
    <property type="term" value="P:mitotic spindle assembly"/>
    <property type="evidence" value="ECO:0007669"/>
    <property type="project" value="TreeGrafter"/>
</dbReference>
<evidence type="ECO:0000256" key="3">
    <source>
        <dbReference type="ARBA" id="ARBA00022553"/>
    </source>
</evidence>
<evidence type="ECO:0000256" key="4">
    <source>
        <dbReference type="ARBA" id="ARBA00022741"/>
    </source>
</evidence>
<comment type="similarity">
    <text evidence="9">Belongs to the TRAFAC class myosin-kinesin ATPase superfamily. Kinesin family.</text>
</comment>
<dbReference type="GO" id="GO:0005524">
    <property type="term" value="F:ATP binding"/>
    <property type="evidence" value="ECO:0007669"/>
    <property type="project" value="UniProtKB-UniRule"/>
</dbReference>
<name>A0A9N9MVI6_9CUCU</name>
<keyword evidence="7 9" id="KW-0505">Motor protein</keyword>
<evidence type="ECO:0000256" key="2">
    <source>
        <dbReference type="ARBA" id="ARBA00022490"/>
    </source>
</evidence>
<dbReference type="SUPFAM" id="SSF52540">
    <property type="entry name" value="P-loop containing nucleoside triphosphate hydrolases"/>
    <property type="match status" value="1"/>
</dbReference>
<dbReference type="PANTHER" id="PTHR47970">
    <property type="entry name" value="KINESIN-LIKE PROTEIN KIF11"/>
    <property type="match status" value="1"/>
</dbReference>
<feature type="binding site" evidence="9">
    <location>
        <begin position="160"/>
        <end position="167"/>
    </location>
    <ligand>
        <name>ATP</name>
        <dbReference type="ChEBI" id="CHEBI:30616"/>
    </ligand>
</feature>
<dbReference type="InterPro" id="IPR047149">
    <property type="entry name" value="KIF11-like"/>
</dbReference>
<evidence type="ECO:0000256" key="9">
    <source>
        <dbReference type="PROSITE-ProRule" id="PRU00283"/>
    </source>
</evidence>
<dbReference type="GO" id="GO:0005634">
    <property type="term" value="C:nucleus"/>
    <property type="evidence" value="ECO:0007669"/>
    <property type="project" value="TreeGrafter"/>
</dbReference>
<comment type="subcellular location">
    <subcellularLocation>
        <location evidence="1">Cytoplasm</location>
        <location evidence="1">Cytoskeleton</location>
        <location evidence="1">Spindle</location>
    </subcellularLocation>
</comment>
<reference evidence="13" key="1">
    <citation type="submission" date="2022-01" db="EMBL/GenBank/DDBJ databases">
        <authorList>
            <person name="King R."/>
        </authorList>
    </citation>
    <scope>NUCLEOTIDE SEQUENCE</scope>
</reference>
<keyword evidence="3" id="KW-0597">Phosphoprotein</keyword>
<gene>
    <name evidence="13" type="ORF">CEUTPL_LOCUS12772</name>
</gene>
<feature type="coiled-coil region" evidence="10">
    <location>
        <begin position="497"/>
        <end position="728"/>
    </location>
</feature>
<dbReference type="PANTHER" id="PTHR47970:SF29">
    <property type="entry name" value="KINESIN FAMILY MEMBER 20B"/>
    <property type="match status" value="1"/>
</dbReference>
<dbReference type="GO" id="GO:0072686">
    <property type="term" value="C:mitotic spindle"/>
    <property type="evidence" value="ECO:0007669"/>
    <property type="project" value="TreeGrafter"/>
</dbReference>
<sequence length="750" mass="86085">MMEALEEYDNDSREYESYLEARDSSIVLGWNMAESKGNSNNDHSDRSKELDASDDCILLPDQVKNPPYNKDEGINVHLRIKKSNVDTKLYTIEDKILICAVPEGSHAARNKREGSTVSRKFKFTNIFDQETSQKHIFDSIIKAKILNFINGNNSTVLAYGASGSGKTFTMIGTEEQPGIIPRSLDYFFRTLESHVNKKPIAKPLPDGGVQFLTESQTAQELSILKNILADSKSQAEQVSHSKTFSHMQRRLSINNVGTLNKFTPILAVWVSFAEIYNENIYDLLQPDPGRHQQRPRLRIGGLQDETYIRGLKYVFVQSGLEAYRLLHYGMHNLSYAATAVNEHSSRSHCIFSIRLASGYNQKNCNVSIFNFCDLAGSERLKKTLNVGERLRESTKINSSLSVLGRCISSIKDMQQGARGVSTAPFRDSKLTILFQKALQGKEDISMIVNINASPDMYDDTQHVLMFSAVAQEITTRVEPKILKRSRYSAYNKNLLNYVIEEKENDERNEEITKLRNEKADLVLELTKQKELFDKEMEEERNYVIENHEKRFNILSKQVTALKQENKQLEKSKVLLERQVRQLKMELIEKEQVITFSSNKDSGNEGGETENKDLEYKIAAYQLEVEGLKDKNQKLKEDVKELVAKYLEQERIYQEQGEEIQELRDTLSDSKMDFESLSNELERHKKSVQELTSEIVELSDKRAFDEQELEDLRQQNYQLRQEIENMEAVNEVTQPLGLEDDKENAPPLTCR</sequence>
<keyword evidence="6 10" id="KW-0175">Coiled coil</keyword>
<dbReference type="GO" id="GO:0051231">
    <property type="term" value="P:spindle elongation"/>
    <property type="evidence" value="ECO:0007669"/>
    <property type="project" value="TreeGrafter"/>
</dbReference>
<keyword evidence="5 9" id="KW-0067">ATP-binding</keyword>
<dbReference type="InterPro" id="IPR027417">
    <property type="entry name" value="P-loop_NTPase"/>
</dbReference>
<dbReference type="GO" id="GO:0005876">
    <property type="term" value="C:spindle microtubule"/>
    <property type="evidence" value="ECO:0007669"/>
    <property type="project" value="TreeGrafter"/>
</dbReference>
<dbReference type="Gene3D" id="3.40.850.10">
    <property type="entry name" value="Kinesin motor domain"/>
    <property type="match status" value="1"/>
</dbReference>
<protein>
    <recommendedName>
        <fullName evidence="12">Kinesin motor domain-containing protein</fullName>
    </recommendedName>
</protein>